<name>A0A4R8WI76_9MICO</name>
<dbReference type="PANTHER" id="PTHR38686:SF1">
    <property type="entry name" value="APOLIPOPROTEIN N-ACYLTRANSFERASE"/>
    <property type="match status" value="1"/>
</dbReference>
<keyword evidence="5 8" id="KW-1133">Transmembrane helix</keyword>
<evidence type="ECO:0000256" key="4">
    <source>
        <dbReference type="ARBA" id="ARBA00022692"/>
    </source>
</evidence>
<evidence type="ECO:0000313" key="12">
    <source>
        <dbReference type="Proteomes" id="UP000298412"/>
    </source>
</evidence>
<feature type="compositionally biased region" description="Polar residues" evidence="9">
    <location>
        <begin position="517"/>
        <end position="526"/>
    </location>
</feature>
<comment type="subcellular location">
    <subcellularLocation>
        <location evidence="1 8">Cell membrane</location>
        <topology evidence="1 8">Multi-pass membrane protein</topology>
    </subcellularLocation>
</comment>
<dbReference type="Pfam" id="PF00795">
    <property type="entry name" value="CN_hydrolase"/>
    <property type="match status" value="1"/>
</dbReference>
<comment type="similarity">
    <text evidence="8">Belongs to the CN hydrolase family. Apolipoprotein N-acyltransferase subfamily.</text>
</comment>
<gene>
    <name evidence="8 11" type="primary">lnt</name>
    <name evidence="11" type="ORF">E3O19_15655</name>
</gene>
<evidence type="ECO:0000256" key="5">
    <source>
        <dbReference type="ARBA" id="ARBA00022989"/>
    </source>
</evidence>
<dbReference type="InterPro" id="IPR003010">
    <property type="entry name" value="C-N_Hydrolase"/>
</dbReference>
<dbReference type="Pfam" id="PF20154">
    <property type="entry name" value="LNT_N"/>
    <property type="match status" value="1"/>
</dbReference>
<dbReference type="SUPFAM" id="SSF56317">
    <property type="entry name" value="Carbon-nitrogen hydrolase"/>
    <property type="match status" value="1"/>
</dbReference>
<organism evidence="11 12">
    <name type="scientific">Cryobacterium algoritolerans</name>
    <dbReference type="NCBI Taxonomy" id="1259184"/>
    <lineage>
        <taxon>Bacteria</taxon>
        <taxon>Bacillati</taxon>
        <taxon>Actinomycetota</taxon>
        <taxon>Actinomycetes</taxon>
        <taxon>Micrococcales</taxon>
        <taxon>Microbacteriaceae</taxon>
        <taxon>Cryobacterium</taxon>
    </lineage>
</organism>
<keyword evidence="4 8" id="KW-0812">Transmembrane</keyword>
<proteinExistence type="inferred from homology"/>
<dbReference type="EMBL" id="SOFP01000075">
    <property type="protein sequence ID" value="TFC10431.1"/>
    <property type="molecule type" value="Genomic_DNA"/>
</dbReference>
<feature type="transmembrane region" description="Helical" evidence="8">
    <location>
        <begin position="163"/>
        <end position="184"/>
    </location>
</feature>
<feature type="transmembrane region" description="Helical" evidence="8">
    <location>
        <begin position="31"/>
        <end position="50"/>
    </location>
</feature>
<comment type="pathway">
    <text evidence="8">Protein modification; lipoprotein biosynthesis (N-acyl transfer).</text>
</comment>
<accession>A0A4R8WI76</accession>
<dbReference type="InterPro" id="IPR045378">
    <property type="entry name" value="LNT_N"/>
</dbReference>
<evidence type="ECO:0000256" key="6">
    <source>
        <dbReference type="ARBA" id="ARBA00023136"/>
    </source>
</evidence>
<dbReference type="UniPathway" id="UPA00666"/>
<keyword evidence="11" id="KW-0449">Lipoprotein</keyword>
<dbReference type="NCBIfam" id="TIGR00546">
    <property type="entry name" value="lnt"/>
    <property type="match status" value="1"/>
</dbReference>
<dbReference type="GO" id="GO:0005886">
    <property type="term" value="C:plasma membrane"/>
    <property type="evidence" value="ECO:0007669"/>
    <property type="project" value="UniProtKB-SubCell"/>
</dbReference>
<keyword evidence="6 8" id="KW-0472">Membrane</keyword>
<protein>
    <recommendedName>
        <fullName evidence="8">Apolipoprotein N-acyltransferase</fullName>
        <shortName evidence="8">ALP N-acyltransferase</shortName>
        <ecNumber evidence="8">2.3.1.269</ecNumber>
    </recommendedName>
</protein>
<dbReference type="PANTHER" id="PTHR38686">
    <property type="entry name" value="APOLIPOPROTEIN N-ACYLTRANSFERASE"/>
    <property type="match status" value="1"/>
</dbReference>
<feature type="compositionally biased region" description="Basic and acidic residues" evidence="9">
    <location>
        <begin position="527"/>
        <end position="537"/>
    </location>
</feature>
<keyword evidence="2 8" id="KW-1003">Cell membrane</keyword>
<feature type="transmembrane region" description="Helical" evidence="8">
    <location>
        <begin position="57"/>
        <end position="75"/>
    </location>
</feature>
<feature type="transmembrane region" description="Helical" evidence="8">
    <location>
        <begin position="117"/>
        <end position="133"/>
    </location>
</feature>
<comment type="function">
    <text evidence="8">Catalyzes the phospholipid dependent N-acylation of the N-terminal cysteine of apolipoprotein, the last step in lipoprotein maturation.</text>
</comment>
<dbReference type="EC" id="2.3.1.269" evidence="8"/>
<comment type="catalytic activity">
    <reaction evidence="8">
        <text>N-terminal S-1,2-diacyl-sn-glyceryl-L-cysteinyl-[lipoprotein] + a glycerophospholipid = N-acyl-S-1,2-diacyl-sn-glyceryl-L-cysteinyl-[lipoprotein] + a 2-acyl-sn-glycero-3-phospholipid + H(+)</text>
        <dbReference type="Rhea" id="RHEA:48228"/>
        <dbReference type="Rhea" id="RHEA-COMP:14681"/>
        <dbReference type="Rhea" id="RHEA-COMP:14684"/>
        <dbReference type="ChEBI" id="CHEBI:15378"/>
        <dbReference type="ChEBI" id="CHEBI:136912"/>
        <dbReference type="ChEBI" id="CHEBI:140656"/>
        <dbReference type="ChEBI" id="CHEBI:140657"/>
        <dbReference type="ChEBI" id="CHEBI:140660"/>
        <dbReference type="EC" id="2.3.1.269"/>
    </reaction>
</comment>
<feature type="transmembrane region" description="Helical" evidence="8">
    <location>
        <begin position="81"/>
        <end position="105"/>
    </location>
</feature>
<dbReference type="InterPro" id="IPR004563">
    <property type="entry name" value="Apolipo_AcylTrfase"/>
</dbReference>
<dbReference type="Gene3D" id="3.60.110.10">
    <property type="entry name" value="Carbon-nitrogen hydrolase"/>
    <property type="match status" value="1"/>
</dbReference>
<evidence type="ECO:0000259" key="10">
    <source>
        <dbReference type="PROSITE" id="PS50263"/>
    </source>
</evidence>
<keyword evidence="7 8" id="KW-0012">Acyltransferase</keyword>
<comment type="caution">
    <text evidence="11">The sequence shown here is derived from an EMBL/GenBank/DDBJ whole genome shotgun (WGS) entry which is preliminary data.</text>
</comment>
<dbReference type="GO" id="GO:0016410">
    <property type="term" value="F:N-acyltransferase activity"/>
    <property type="evidence" value="ECO:0007669"/>
    <property type="project" value="UniProtKB-UniRule"/>
</dbReference>
<dbReference type="AlphaFoldDB" id="A0A4R8WI76"/>
<evidence type="ECO:0000256" key="8">
    <source>
        <dbReference type="HAMAP-Rule" id="MF_01148"/>
    </source>
</evidence>
<dbReference type="GO" id="GO:0042158">
    <property type="term" value="P:lipoprotein biosynthetic process"/>
    <property type="evidence" value="ECO:0007669"/>
    <property type="project" value="UniProtKB-UniRule"/>
</dbReference>
<dbReference type="OrthoDB" id="9804277at2"/>
<evidence type="ECO:0000256" key="2">
    <source>
        <dbReference type="ARBA" id="ARBA00022475"/>
    </source>
</evidence>
<dbReference type="HAMAP" id="MF_01148">
    <property type="entry name" value="Lnt"/>
    <property type="match status" value="1"/>
</dbReference>
<evidence type="ECO:0000256" key="3">
    <source>
        <dbReference type="ARBA" id="ARBA00022679"/>
    </source>
</evidence>
<reference evidence="11 12" key="1">
    <citation type="submission" date="2019-03" db="EMBL/GenBank/DDBJ databases">
        <title>Genomics of glacier-inhabiting Cryobacterium strains.</title>
        <authorList>
            <person name="Liu Q."/>
            <person name="Xin Y.-H."/>
        </authorList>
    </citation>
    <scope>NUCLEOTIDE SEQUENCE [LARGE SCALE GENOMIC DNA]</scope>
    <source>
        <strain evidence="11 12">MDT1-3</strain>
    </source>
</reference>
<dbReference type="PROSITE" id="PS50263">
    <property type="entry name" value="CN_HYDROLASE"/>
    <property type="match status" value="1"/>
</dbReference>
<evidence type="ECO:0000256" key="1">
    <source>
        <dbReference type="ARBA" id="ARBA00004651"/>
    </source>
</evidence>
<dbReference type="InterPro" id="IPR036526">
    <property type="entry name" value="C-N_Hydrolase_sf"/>
</dbReference>
<evidence type="ECO:0000313" key="11">
    <source>
        <dbReference type="EMBL" id="TFC10431.1"/>
    </source>
</evidence>
<feature type="region of interest" description="Disordered" evidence="9">
    <location>
        <begin position="516"/>
        <end position="537"/>
    </location>
</feature>
<sequence length="537" mass="57340">MGLKKGGLPPRGSVLLATTGGVLNALAFPGLGWWPLILVGTPMILAALVGRSVWSSLLVGAAAGFAFWGTHIYWLTVYLGIVPWLALTALETIFFALGGVLVSLAWRFTAGTFPGRWGRFGITPMIVAGLWTFREFVTSNWPYGGFSWGRLAFSQSESPFGGLTAWVGVSGLTFLLAWVSAAAVQVLRERTGRQRLTWVLIPVGMISLLVAIPTFPVVQSGTIRVATVQGNADAGLFAAYVPGEILQNHLDATEPLYGRTVDVVVWPENASDLNPLVNRQSATALDQVTGRMRAPLITGALTTRNDQVFNSILQWENGHGAVEQYDKIHPVPFAEYIPDRDFWYPLAPALFSLIPRDFTIGTRSNVFDINGVAAGIAICFDIVDDNLIRQMIAGGADVILAPSNNADFGHSDESVQQLAIARIRAIETGRSVVNASTVGTTANVGPNGGIIDQLPTFEAGALVQDVPLSTTTTLATIAGQAIELTVSGVGLAGLALSLTSARRHRFRGFPGFLRRAGQSQSLQQQRIDGDDHAGSGH</sequence>
<feature type="transmembrane region" description="Helical" evidence="8">
    <location>
        <begin position="196"/>
        <end position="215"/>
    </location>
</feature>
<feature type="domain" description="CN hydrolase" evidence="10">
    <location>
        <begin position="223"/>
        <end position="468"/>
    </location>
</feature>
<evidence type="ECO:0000256" key="9">
    <source>
        <dbReference type="SAM" id="MobiDB-lite"/>
    </source>
</evidence>
<keyword evidence="12" id="KW-1185">Reference proteome</keyword>
<dbReference type="Proteomes" id="UP000298412">
    <property type="component" value="Unassembled WGS sequence"/>
</dbReference>
<dbReference type="CDD" id="cd07571">
    <property type="entry name" value="ALP_N-acyl_transferase"/>
    <property type="match status" value="1"/>
</dbReference>
<keyword evidence="3 8" id="KW-0808">Transferase</keyword>
<evidence type="ECO:0000256" key="7">
    <source>
        <dbReference type="ARBA" id="ARBA00023315"/>
    </source>
</evidence>